<evidence type="ECO:0000256" key="2">
    <source>
        <dbReference type="ARBA" id="ARBA00011899"/>
    </source>
</evidence>
<dbReference type="GO" id="GO:0006046">
    <property type="term" value="P:N-acetylglucosamine catabolic process"/>
    <property type="evidence" value="ECO:0007669"/>
    <property type="project" value="TreeGrafter"/>
</dbReference>
<dbReference type="Gene3D" id="2.30.40.10">
    <property type="entry name" value="Urease, subunit C, domain 1"/>
    <property type="match status" value="1"/>
</dbReference>
<keyword evidence="6 8" id="KW-0119">Carbohydrate metabolism</keyword>
<evidence type="ECO:0000256" key="3">
    <source>
        <dbReference type="ARBA" id="ARBA00018029"/>
    </source>
</evidence>
<dbReference type="GO" id="GO:0019262">
    <property type="term" value="P:N-acetylneuraminate catabolic process"/>
    <property type="evidence" value="ECO:0007669"/>
    <property type="project" value="UniProtKB-ARBA"/>
</dbReference>
<dbReference type="CDD" id="cd00854">
    <property type="entry name" value="NagA"/>
    <property type="match status" value="1"/>
</dbReference>
<keyword evidence="5 8" id="KW-0378">Hydrolase</keyword>
<accession>A0AAE1F684</accession>
<feature type="binding site" evidence="11">
    <location>
        <position position="152"/>
    </location>
    <ligand>
        <name>Zn(2+)</name>
        <dbReference type="ChEBI" id="CHEBI:29105"/>
    </ligand>
</feature>
<feature type="active site" description="Proton donor/acceptor" evidence="9">
    <location>
        <position position="300"/>
    </location>
</feature>
<organism evidence="13 14">
    <name type="scientific">Petrolisthes cinctipes</name>
    <name type="common">Flat porcelain crab</name>
    <dbReference type="NCBI Taxonomy" id="88211"/>
    <lineage>
        <taxon>Eukaryota</taxon>
        <taxon>Metazoa</taxon>
        <taxon>Ecdysozoa</taxon>
        <taxon>Arthropoda</taxon>
        <taxon>Crustacea</taxon>
        <taxon>Multicrustacea</taxon>
        <taxon>Malacostraca</taxon>
        <taxon>Eumalacostraca</taxon>
        <taxon>Eucarida</taxon>
        <taxon>Decapoda</taxon>
        <taxon>Pleocyemata</taxon>
        <taxon>Anomura</taxon>
        <taxon>Galatheoidea</taxon>
        <taxon>Porcellanidae</taxon>
        <taxon>Petrolisthes</taxon>
    </lineage>
</organism>
<dbReference type="GO" id="GO:0046872">
    <property type="term" value="F:metal ion binding"/>
    <property type="evidence" value="ECO:0007669"/>
    <property type="project" value="UniProtKB-KW"/>
</dbReference>
<dbReference type="SUPFAM" id="SSF51556">
    <property type="entry name" value="Metallo-dependent hydrolases"/>
    <property type="match status" value="1"/>
</dbReference>
<name>A0AAE1F684_PETCI</name>
<sequence>MPSIAPSSSSNPEQQVSRSKIYQLKNCRLVRDGKIVKDDFWFRDGQILNPEPVFFTEKARADVTVDCQDALICPGFIDIQLNGGYGYDFSSDPEHLEEGVAKVSKGILSTGVTSFCPTVVTSSPELYHQVLPRLKPRPGGPEGAGILGVHLEGPFISMEKKGAHQPEFIRNSLQSVQDLSDVYGALDNVTMVTIAPELPGALDAIAHLTNKWVTVSLGHSNGNLEDGEAAMNQGATFITHLFNAMLPFHHRDPGLVGLLTSRKVPHPVHYGIIADGIHTHPAALRIAHRTHPEGLVLVTDAMAAMGLSEGEHQIGQMKVNVSGQCARLVGSDTLAGSIVTMDHCVRQFIKDAGVSLVEAIEAATKHPALAIGHSHSKGSLNYGADADFLLLRDQGDSISILHTFIAGECVYSAPTAPHLEYVHHHHTDKK</sequence>
<reference evidence="13" key="1">
    <citation type="submission" date="2023-10" db="EMBL/GenBank/DDBJ databases">
        <title>Genome assemblies of two species of porcelain crab, Petrolisthes cinctipes and Petrolisthes manimaculis (Anomura: Porcellanidae).</title>
        <authorList>
            <person name="Angst P."/>
        </authorList>
    </citation>
    <scope>NUCLEOTIDE SEQUENCE</scope>
    <source>
        <strain evidence="13">PB745_01</strain>
        <tissue evidence="13">Gill</tissue>
    </source>
</reference>
<dbReference type="GO" id="GO:0008448">
    <property type="term" value="F:N-acetylglucosamine-6-phosphate deacetylase activity"/>
    <property type="evidence" value="ECO:0007669"/>
    <property type="project" value="UniProtKB-UniRule"/>
</dbReference>
<comment type="similarity">
    <text evidence="1 8">Belongs to the metallo-dependent hydrolases superfamily. NagA family.</text>
</comment>
<evidence type="ECO:0000256" key="5">
    <source>
        <dbReference type="ARBA" id="ARBA00022801"/>
    </source>
</evidence>
<evidence type="ECO:0000256" key="8">
    <source>
        <dbReference type="PIRNR" id="PIRNR038994"/>
    </source>
</evidence>
<keyword evidence="4 11" id="KW-0479">Metal-binding</keyword>
<feature type="binding site" evidence="10">
    <location>
        <begin position="334"/>
        <end position="336"/>
    </location>
    <ligand>
        <name>substrate</name>
    </ligand>
</feature>
<feature type="binding site" evidence="10">
    <location>
        <begin position="243"/>
        <end position="244"/>
    </location>
    <ligand>
        <name>substrate</name>
    </ligand>
</feature>
<keyword evidence="14" id="KW-1185">Reference proteome</keyword>
<dbReference type="EC" id="3.5.1.25" evidence="2 8"/>
<protein>
    <recommendedName>
        <fullName evidence="3 8">N-acetylglucosamine-6-phosphate deacetylase</fullName>
        <ecNumber evidence="2 8">3.5.1.25</ecNumber>
    </recommendedName>
</protein>
<feature type="binding site" evidence="10">
    <location>
        <position position="251"/>
    </location>
    <ligand>
        <name>substrate</name>
    </ligand>
</feature>
<dbReference type="Proteomes" id="UP001286313">
    <property type="component" value="Unassembled WGS sequence"/>
</dbReference>
<feature type="binding site" evidence="11">
    <location>
        <position position="219"/>
    </location>
    <ligand>
        <name>Zn(2+)</name>
        <dbReference type="ChEBI" id="CHEBI:29105"/>
    </ligand>
</feature>
<evidence type="ECO:0000256" key="6">
    <source>
        <dbReference type="ARBA" id="ARBA00023277"/>
    </source>
</evidence>
<evidence type="ECO:0000256" key="7">
    <source>
        <dbReference type="ARBA" id="ARBA00047647"/>
    </source>
</evidence>
<dbReference type="EMBL" id="JAWQEG010003096">
    <property type="protein sequence ID" value="KAK3868003.1"/>
    <property type="molecule type" value="Genomic_DNA"/>
</dbReference>
<dbReference type="PANTHER" id="PTHR11113:SF14">
    <property type="entry name" value="N-ACETYLGLUCOSAMINE-6-PHOSPHATE DEACETYLASE"/>
    <property type="match status" value="1"/>
</dbReference>
<evidence type="ECO:0000313" key="14">
    <source>
        <dbReference type="Proteomes" id="UP001286313"/>
    </source>
</evidence>
<dbReference type="PANTHER" id="PTHR11113">
    <property type="entry name" value="N-ACETYLGLUCOSAMINE-6-PHOSPHATE DEACETYLASE"/>
    <property type="match status" value="1"/>
</dbReference>
<dbReference type="InterPro" id="IPR006680">
    <property type="entry name" value="Amidohydro-rel"/>
</dbReference>
<dbReference type="InterPro" id="IPR003764">
    <property type="entry name" value="GlcNAc_6-P_deAcase"/>
</dbReference>
<dbReference type="Gene3D" id="3.20.20.140">
    <property type="entry name" value="Metal-dependent hydrolases"/>
    <property type="match status" value="1"/>
</dbReference>
<feature type="domain" description="Amidohydrolase-related" evidence="12">
    <location>
        <begin position="72"/>
        <end position="409"/>
    </location>
</feature>
<evidence type="ECO:0000256" key="4">
    <source>
        <dbReference type="ARBA" id="ARBA00022723"/>
    </source>
</evidence>
<dbReference type="NCBIfam" id="TIGR00221">
    <property type="entry name" value="nagA"/>
    <property type="match status" value="1"/>
</dbReference>
<feature type="binding site" evidence="10">
    <location>
        <position position="163"/>
    </location>
    <ligand>
        <name>substrate</name>
    </ligand>
</feature>
<evidence type="ECO:0000313" key="13">
    <source>
        <dbReference type="EMBL" id="KAK3868003.1"/>
    </source>
</evidence>
<evidence type="ECO:0000256" key="9">
    <source>
        <dbReference type="PIRSR" id="PIRSR038994-1"/>
    </source>
</evidence>
<dbReference type="PIRSF" id="PIRSF038994">
    <property type="entry name" value="NagA"/>
    <property type="match status" value="1"/>
</dbReference>
<comment type="catalytic activity">
    <reaction evidence="7 8">
        <text>N-acetyl-D-glucosamine 6-phosphate + H2O = D-glucosamine 6-phosphate + acetate</text>
        <dbReference type="Rhea" id="RHEA:22936"/>
        <dbReference type="ChEBI" id="CHEBI:15377"/>
        <dbReference type="ChEBI" id="CHEBI:30089"/>
        <dbReference type="ChEBI" id="CHEBI:57513"/>
        <dbReference type="ChEBI" id="CHEBI:58725"/>
        <dbReference type="EC" id="3.5.1.25"/>
    </reaction>
</comment>
<evidence type="ECO:0000256" key="1">
    <source>
        <dbReference type="ARBA" id="ARBA00010716"/>
    </source>
</evidence>
<comment type="cofactor">
    <cofactor evidence="11">
        <name>a divalent metal cation</name>
        <dbReference type="ChEBI" id="CHEBI:60240"/>
    </cofactor>
    <text evidence="11">Binds 1 divalent metal cation per subunit.</text>
</comment>
<dbReference type="AlphaFoldDB" id="A0AAE1F684"/>
<dbReference type="InterPro" id="IPR032466">
    <property type="entry name" value="Metal_Hydrolase"/>
</dbReference>
<evidence type="ECO:0000256" key="11">
    <source>
        <dbReference type="PIRSR" id="PIRSR038994-3"/>
    </source>
</evidence>
<dbReference type="SUPFAM" id="SSF51338">
    <property type="entry name" value="Composite domain of metallo-dependent hydrolases"/>
    <property type="match status" value="1"/>
</dbReference>
<feature type="binding site" evidence="11">
    <location>
        <position position="240"/>
    </location>
    <ligand>
        <name>Zn(2+)</name>
        <dbReference type="ChEBI" id="CHEBI:29105"/>
    </ligand>
</feature>
<dbReference type="GO" id="GO:0106279">
    <property type="term" value="P:negative regulation of UDP-N-acetylglucosamine biosynthetic process"/>
    <property type="evidence" value="ECO:0007669"/>
    <property type="project" value="UniProtKB-ARBA"/>
</dbReference>
<dbReference type="InterPro" id="IPR011059">
    <property type="entry name" value="Metal-dep_hydrolase_composite"/>
</dbReference>
<evidence type="ECO:0000259" key="12">
    <source>
        <dbReference type="Pfam" id="PF01979"/>
    </source>
</evidence>
<dbReference type="Pfam" id="PF01979">
    <property type="entry name" value="Amidohydro_1"/>
    <property type="match status" value="1"/>
</dbReference>
<dbReference type="FunFam" id="3.20.20.140:FF:000023">
    <property type="entry name" value="N-acetylglucosamine-6-phosphate deacetylase"/>
    <property type="match status" value="1"/>
</dbReference>
<feature type="binding site" evidence="10">
    <location>
        <position position="278"/>
    </location>
    <ligand>
        <name>substrate</name>
    </ligand>
</feature>
<evidence type="ECO:0000256" key="10">
    <source>
        <dbReference type="PIRSR" id="PIRSR038994-2"/>
    </source>
</evidence>
<comment type="caution">
    <text evidence="13">The sequence shown here is derived from an EMBL/GenBank/DDBJ whole genome shotgun (WGS) entry which is preliminary data.</text>
</comment>
<gene>
    <name evidence="13" type="ORF">Pcinc_026581</name>
</gene>
<proteinExistence type="inferred from homology"/>